<feature type="transmembrane region" description="Helical" evidence="7">
    <location>
        <begin position="122"/>
        <end position="143"/>
    </location>
</feature>
<dbReference type="GO" id="GO:0046943">
    <property type="term" value="F:carboxylic acid transmembrane transporter activity"/>
    <property type="evidence" value="ECO:0007669"/>
    <property type="project" value="TreeGrafter"/>
</dbReference>
<dbReference type="InterPro" id="IPR020846">
    <property type="entry name" value="MFS_dom"/>
</dbReference>
<feature type="transmembrane region" description="Helical" evidence="7">
    <location>
        <begin position="149"/>
        <end position="171"/>
    </location>
</feature>
<feature type="domain" description="Major facilitator superfamily (MFS) profile" evidence="8">
    <location>
        <begin position="47"/>
        <end position="474"/>
    </location>
</feature>
<dbReference type="Pfam" id="PF00083">
    <property type="entry name" value="Sugar_tr"/>
    <property type="match status" value="2"/>
</dbReference>
<feature type="transmembrane region" description="Helical" evidence="7">
    <location>
        <begin position="374"/>
        <end position="391"/>
    </location>
</feature>
<feature type="transmembrane region" description="Helical" evidence="7">
    <location>
        <begin position="346"/>
        <end position="368"/>
    </location>
</feature>
<proteinExistence type="inferred from homology"/>
<evidence type="ECO:0000256" key="7">
    <source>
        <dbReference type="SAM" id="Phobius"/>
    </source>
</evidence>
<sequence length="505" mass="54485">MATSLESQGKEIAKDDIGMVGASDTVRMQSAAEGTTVTKGRWERTWPVLAAGAGLFSDGYLNNVCNWIGQHNAGNHLSAASYPKEYANSAAQQNVSSITFAGTVLGMLIFGYCSDYFSRKNALLASTGILIVTATLCTGAYGYQGSISGLFVALTVYRFFLGVGIGGEYPAGSVAAAEATGELKHGHRHRWFILFTNVQIDLGFVIGAFVPFVCVCICSERHLRLAWRLALGFGVLPPLSLLYLRTKLQEPEEYKYQTIKGGASVPWSLVVKRYWKRWLVVSSLWFMYNFSSYAFAIYSSTILTVILGDSAPLWKSFGWNTVINLFYIPGAILGAFLSDMVGARRALVLGLGAQAIVGFIMAGCYVPLAQPQHIAGFAVVYGIFLSLGELGPGDNIGIVASKTSATAIRGRYYGLAGALGKTGAFVGSYVFPIMERNAPGGPSGDRAAQDPFWVASSLCVFSCVLVWFCLPEIGQTTIADEDMAFRSYLEENGWDTRQMGIAADE</sequence>
<accession>A0AA38Y1G5</accession>
<keyword evidence="10" id="KW-1185">Reference proteome</keyword>
<dbReference type="FunFam" id="1.20.1250.20:FF:000140">
    <property type="entry name" value="Putative MFS phospholipid transporter"/>
    <property type="match status" value="1"/>
</dbReference>
<evidence type="ECO:0000256" key="4">
    <source>
        <dbReference type="ARBA" id="ARBA00022692"/>
    </source>
</evidence>
<protein>
    <submittedName>
        <fullName evidence="9">Glycerophosphoinositol permease</fullName>
    </submittedName>
</protein>
<feature type="transmembrane region" description="Helical" evidence="7">
    <location>
        <begin position="278"/>
        <end position="297"/>
    </location>
</feature>
<dbReference type="SUPFAM" id="SSF103473">
    <property type="entry name" value="MFS general substrate transporter"/>
    <property type="match status" value="1"/>
</dbReference>
<dbReference type="Gene3D" id="1.20.1250.20">
    <property type="entry name" value="MFS general substrate transporter like domains"/>
    <property type="match status" value="1"/>
</dbReference>
<dbReference type="AlphaFoldDB" id="A0AA38Y1G5"/>
<keyword evidence="6 7" id="KW-0472">Membrane</keyword>
<organism evidence="9 10">
    <name type="scientific">Knufia peltigerae</name>
    <dbReference type="NCBI Taxonomy" id="1002370"/>
    <lineage>
        <taxon>Eukaryota</taxon>
        <taxon>Fungi</taxon>
        <taxon>Dikarya</taxon>
        <taxon>Ascomycota</taxon>
        <taxon>Pezizomycotina</taxon>
        <taxon>Eurotiomycetes</taxon>
        <taxon>Chaetothyriomycetidae</taxon>
        <taxon>Chaetothyriales</taxon>
        <taxon>Trichomeriaceae</taxon>
        <taxon>Knufia</taxon>
    </lineage>
</organism>
<feature type="transmembrane region" description="Helical" evidence="7">
    <location>
        <begin position="191"/>
        <end position="213"/>
    </location>
</feature>
<feature type="transmembrane region" description="Helical" evidence="7">
    <location>
        <begin position="451"/>
        <end position="470"/>
    </location>
</feature>
<keyword evidence="5 7" id="KW-1133">Transmembrane helix</keyword>
<evidence type="ECO:0000256" key="1">
    <source>
        <dbReference type="ARBA" id="ARBA00004141"/>
    </source>
</evidence>
<dbReference type="InterPro" id="IPR036259">
    <property type="entry name" value="MFS_trans_sf"/>
</dbReference>
<dbReference type="PANTHER" id="PTHR23508:SF10">
    <property type="entry name" value="CARBOXYLIC ACID TRANSPORTER PROTEIN HOMOLOG"/>
    <property type="match status" value="1"/>
</dbReference>
<dbReference type="GO" id="GO:0005886">
    <property type="term" value="C:plasma membrane"/>
    <property type="evidence" value="ECO:0007669"/>
    <property type="project" value="TreeGrafter"/>
</dbReference>
<feature type="transmembrane region" description="Helical" evidence="7">
    <location>
        <begin position="317"/>
        <end position="337"/>
    </location>
</feature>
<evidence type="ECO:0000256" key="2">
    <source>
        <dbReference type="ARBA" id="ARBA00010992"/>
    </source>
</evidence>
<dbReference type="Proteomes" id="UP001172681">
    <property type="component" value="Unassembled WGS sequence"/>
</dbReference>
<keyword evidence="3" id="KW-0813">Transport</keyword>
<dbReference type="PANTHER" id="PTHR23508">
    <property type="entry name" value="CARBOXYLIC ACID TRANSPORTER PROTEIN HOMOLOG"/>
    <property type="match status" value="1"/>
</dbReference>
<dbReference type="PROSITE" id="PS50850">
    <property type="entry name" value="MFS"/>
    <property type="match status" value="1"/>
</dbReference>
<comment type="caution">
    <text evidence="9">The sequence shown here is derived from an EMBL/GenBank/DDBJ whole genome shotgun (WGS) entry which is preliminary data.</text>
</comment>
<evidence type="ECO:0000313" key="10">
    <source>
        <dbReference type="Proteomes" id="UP001172681"/>
    </source>
</evidence>
<feature type="transmembrane region" description="Helical" evidence="7">
    <location>
        <begin position="412"/>
        <end position="431"/>
    </location>
</feature>
<name>A0AA38Y1G5_9EURO</name>
<evidence type="ECO:0000256" key="5">
    <source>
        <dbReference type="ARBA" id="ARBA00022989"/>
    </source>
</evidence>
<comment type="similarity">
    <text evidence="2">Belongs to the major facilitator superfamily. Sugar transporter (TC 2.A.1.1) family.</text>
</comment>
<evidence type="ECO:0000259" key="8">
    <source>
        <dbReference type="PROSITE" id="PS50850"/>
    </source>
</evidence>
<comment type="subcellular location">
    <subcellularLocation>
        <location evidence="1">Membrane</location>
        <topology evidence="1">Multi-pass membrane protein</topology>
    </subcellularLocation>
</comment>
<feature type="transmembrane region" description="Helical" evidence="7">
    <location>
        <begin position="95"/>
        <end position="113"/>
    </location>
</feature>
<reference evidence="9" key="1">
    <citation type="submission" date="2022-10" db="EMBL/GenBank/DDBJ databases">
        <title>Culturing micro-colonial fungi from biological soil crusts in the Mojave desert and describing Neophaeococcomyces mojavensis, and introducing the new genera and species Taxawa tesnikishii.</title>
        <authorList>
            <person name="Kurbessoian T."/>
            <person name="Stajich J.E."/>
        </authorList>
    </citation>
    <scope>NUCLEOTIDE SEQUENCE</scope>
    <source>
        <strain evidence="9">TK_35</strain>
    </source>
</reference>
<keyword evidence="4 7" id="KW-0812">Transmembrane</keyword>
<dbReference type="EMBL" id="JAPDRN010000059">
    <property type="protein sequence ID" value="KAJ9631191.1"/>
    <property type="molecule type" value="Genomic_DNA"/>
</dbReference>
<evidence type="ECO:0000313" key="9">
    <source>
        <dbReference type="EMBL" id="KAJ9631191.1"/>
    </source>
</evidence>
<evidence type="ECO:0000256" key="3">
    <source>
        <dbReference type="ARBA" id="ARBA00022448"/>
    </source>
</evidence>
<evidence type="ECO:0000256" key="6">
    <source>
        <dbReference type="ARBA" id="ARBA00023136"/>
    </source>
</evidence>
<dbReference type="InterPro" id="IPR005828">
    <property type="entry name" value="MFS_sugar_transport-like"/>
</dbReference>
<gene>
    <name evidence="9" type="primary">GIT2_2</name>
    <name evidence="9" type="ORF">H2204_008276</name>
</gene>